<gene>
    <name evidence="2" type="ORF">GLOINDRAFT_30983</name>
</gene>
<feature type="domain" description="Ricin B lectin" evidence="1">
    <location>
        <begin position="7"/>
        <end position="106"/>
    </location>
</feature>
<dbReference type="Gene3D" id="2.80.10.50">
    <property type="match status" value="1"/>
</dbReference>
<dbReference type="InterPro" id="IPR035992">
    <property type="entry name" value="Ricin_B-like_lectins"/>
</dbReference>
<dbReference type="EMBL" id="KI288521">
    <property type="protein sequence ID" value="ESA09057.1"/>
    <property type="molecule type" value="Genomic_DNA"/>
</dbReference>
<reference evidence="2" key="1">
    <citation type="submission" date="2013-07" db="EMBL/GenBank/DDBJ databases">
        <title>The genome of an arbuscular mycorrhizal fungus provides insights into the evolution of the oldest plant symbiosis.</title>
        <authorList>
            <consortium name="DOE Joint Genome Institute"/>
            <person name="Tisserant E."/>
            <person name="Malbreil M."/>
            <person name="Kuo A."/>
            <person name="Kohler A."/>
            <person name="Symeonidi A."/>
            <person name="Balestrini R."/>
            <person name="Charron P."/>
            <person name="Duensing N."/>
            <person name="Frei-dit-Frey N."/>
            <person name="Gianinazzi-Pearson V."/>
            <person name="Gilbert B."/>
            <person name="Handa Y."/>
            <person name="Hijri M."/>
            <person name="Kaul R."/>
            <person name="Kawaguchi M."/>
            <person name="Krajinski F."/>
            <person name="Lammers P."/>
            <person name="Lapierre D."/>
            <person name="Masclaux F.G."/>
            <person name="Murat C."/>
            <person name="Morin E."/>
            <person name="Ndikumana S."/>
            <person name="Pagni M."/>
            <person name="Petitpierre D."/>
            <person name="Requena N."/>
            <person name="Rosikiewicz P."/>
            <person name="Riley R."/>
            <person name="Saito K."/>
            <person name="San Clemente H."/>
            <person name="Shapiro H."/>
            <person name="van Tuinen D."/>
            <person name="Becard G."/>
            <person name="Bonfante P."/>
            <person name="Paszkowski U."/>
            <person name="Shachar-Hill Y."/>
            <person name="Young J.P."/>
            <person name="Sanders I.R."/>
            <person name="Henrissat B."/>
            <person name="Rensing S.A."/>
            <person name="Grigoriev I.V."/>
            <person name="Corradi N."/>
            <person name="Roux C."/>
            <person name="Martin F."/>
        </authorList>
    </citation>
    <scope>NUCLEOTIDE SEQUENCE</scope>
    <source>
        <strain evidence="2">DAOM 197198</strain>
    </source>
</reference>
<organism evidence="2">
    <name type="scientific">Rhizophagus irregularis (strain DAOM 181602 / DAOM 197198 / MUCL 43194)</name>
    <name type="common">Arbuscular mycorrhizal fungus</name>
    <name type="synonym">Glomus intraradices</name>
    <dbReference type="NCBI Taxonomy" id="747089"/>
    <lineage>
        <taxon>Eukaryota</taxon>
        <taxon>Fungi</taxon>
        <taxon>Fungi incertae sedis</taxon>
        <taxon>Mucoromycota</taxon>
        <taxon>Glomeromycotina</taxon>
        <taxon>Glomeromycetes</taxon>
        <taxon>Glomerales</taxon>
        <taxon>Glomeraceae</taxon>
        <taxon>Rhizophagus</taxon>
    </lineage>
</organism>
<evidence type="ECO:0000259" key="1">
    <source>
        <dbReference type="Pfam" id="PF00652"/>
    </source>
</evidence>
<dbReference type="SUPFAM" id="SSF50370">
    <property type="entry name" value="Ricin B-like lectins"/>
    <property type="match status" value="1"/>
</dbReference>
<name>U9TNR5_RHIID</name>
<protein>
    <recommendedName>
        <fullName evidence="1">Ricin B lectin domain-containing protein</fullName>
    </recommendedName>
</protein>
<accession>U9TNR5</accession>
<dbReference type="Pfam" id="PF00652">
    <property type="entry name" value="Ricin_B_lectin"/>
    <property type="match status" value="1"/>
</dbReference>
<evidence type="ECO:0000313" key="2">
    <source>
        <dbReference type="EMBL" id="ESA09057.1"/>
    </source>
</evidence>
<dbReference type="HOGENOM" id="CLU_149518_0_0_1"/>
<dbReference type="InterPro" id="IPR000772">
    <property type="entry name" value="Ricin_B_lectin"/>
</dbReference>
<proteinExistence type="predicted"/>
<sequence>MANYYWIISQHSGMVLEVAGGSYSEANIMQYHKKHENDCSVGTQLWFFDGGLITNKRSGLVLDVTESTQIIQRASGSEPSVSQEWDYNYEDNTISLRSNRNFVLDIKILISLFKTCVSYRIKAKITGSPSFFIVNMMAKISDSIC</sequence>
<dbReference type="AlphaFoldDB" id="U9TNR5"/>